<evidence type="ECO:0000313" key="2">
    <source>
        <dbReference type="Ensembl" id="ENSMAMP00000017112.2"/>
    </source>
</evidence>
<accession>A0A3Q3LV84</accession>
<reference evidence="2" key="2">
    <citation type="submission" date="2025-09" db="UniProtKB">
        <authorList>
            <consortium name="Ensembl"/>
        </authorList>
    </citation>
    <scope>IDENTIFICATION</scope>
</reference>
<evidence type="ECO:0000313" key="3">
    <source>
        <dbReference type="Proteomes" id="UP000261640"/>
    </source>
</evidence>
<organism evidence="2 3">
    <name type="scientific">Mastacembelus armatus</name>
    <name type="common">zig-zag eel</name>
    <dbReference type="NCBI Taxonomy" id="205130"/>
    <lineage>
        <taxon>Eukaryota</taxon>
        <taxon>Metazoa</taxon>
        <taxon>Chordata</taxon>
        <taxon>Craniata</taxon>
        <taxon>Vertebrata</taxon>
        <taxon>Euteleostomi</taxon>
        <taxon>Actinopterygii</taxon>
        <taxon>Neopterygii</taxon>
        <taxon>Teleostei</taxon>
        <taxon>Neoteleostei</taxon>
        <taxon>Acanthomorphata</taxon>
        <taxon>Anabantaria</taxon>
        <taxon>Synbranchiformes</taxon>
        <taxon>Mastacembelidae</taxon>
        <taxon>Mastacembelus</taxon>
    </lineage>
</organism>
<feature type="region of interest" description="Disordered" evidence="1">
    <location>
        <begin position="18"/>
        <end position="59"/>
    </location>
</feature>
<dbReference type="Proteomes" id="UP000261640">
    <property type="component" value="Unplaced"/>
</dbReference>
<reference evidence="2" key="1">
    <citation type="submission" date="2025-08" db="UniProtKB">
        <authorList>
            <consortium name="Ensembl"/>
        </authorList>
    </citation>
    <scope>IDENTIFICATION</scope>
</reference>
<evidence type="ECO:0000256" key="1">
    <source>
        <dbReference type="SAM" id="MobiDB-lite"/>
    </source>
</evidence>
<dbReference type="Ensembl" id="ENSMAMT00000017575.2">
    <property type="protein sequence ID" value="ENSMAMP00000017112.2"/>
    <property type="gene ID" value="ENSMAMG00000011597.2"/>
</dbReference>
<dbReference type="AlphaFoldDB" id="A0A3Q3LV84"/>
<keyword evidence="3" id="KW-1185">Reference proteome</keyword>
<name>A0A3Q3LV84_9TELE</name>
<dbReference type="InParanoid" id="A0A3Q3LV84"/>
<proteinExistence type="predicted"/>
<sequence>MDGWGEENRCSNELLTSFIPLSGQTNRPTDGEGDGGGSRAWRSDGGQPCRHSTQGPVGSVKSGLITASACSYQLLARKHIPAFPLDHIGFQLCMTPPMLPFVYLITPLVHKRVWKEGSINGL</sequence>
<protein>
    <submittedName>
        <fullName evidence="2">Uncharacterized protein</fullName>
    </submittedName>
</protein>